<name>D5GPK7_TUBMM</name>
<dbReference type="Proteomes" id="UP000006911">
    <property type="component" value="Unassembled WGS sequence"/>
</dbReference>
<organism evidence="2 3">
    <name type="scientific">Tuber melanosporum (strain Mel28)</name>
    <name type="common">Perigord black truffle</name>
    <dbReference type="NCBI Taxonomy" id="656061"/>
    <lineage>
        <taxon>Eukaryota</taxon>
        <taxon>Fungi</taxon>
        <taxon>Dikarya</taxon>
        <taxon>Ascomycota</taxon>
        <taxon>Pezizomycotina</taxon>
        <taxon>Pezizomycetes</taxon>
        <taxon>Pezizales</taxon>
        <taxon>Tuberaceae</taxon>
        <taxon>Tuber</taxon>
    </lineage>
</organism>
<gene>
    <name evidence="2" type="ORF">GSTUM_00011893001</name>
</gene>
<sequence>MILLGCLSFTRLWLPSLLSPTKSSRHYTKFPYLFARMHCDSSMSLMPCHSFQPAT</sequence>
<keyword evidence="1" id="KW-0732">Signal</keyword>
<dbReference type="EMBL" id="FN430376">
    <property type="protein sequence ID" value="CAZ86450.1"/>
    <property type="molecule type" value="Genomic_DNA"/>
</dbReference>
<protein>
    <submittedName>
        <fullName evidence="2">(Perigord truffle) hypothetical protein</fullName>
    </submittedName>
</protein>
<dbReference type="RefSeq" id="XP_002842259.1">
    <property type="nucleotide sequence ID" value="XM_002842213.1"/>
</dbReference>
<evidence type="ECO:0000256" key="1">
    <source>
        <dbReference type="SAM" id="SignalP"/>
    </source>
</evidence>
<dbReference type="GeneID" id="9186690"/>
<reference evidence="2 3" key="1">
    <citation type="journal article" date="2010" name="Nature">
        <title>Perigord black truffle genome uncovers evolutionary origins and mechanisms of symbiosis.</title>
        <authorList>
            <person name="Martin F."/>
            <person name="Kohler A."/>
            <person name="Murat C."/>
            <person name="Balestrini R."/>
            <person name="Coutinho P.M."/>
            <person name="Jaillon O."/>
            <person name="Montanini B."/>
            <person name="Morin E."/>
            <person name="Noel B."/>
            <person name="Percudani R."/>
            <person name="Porcel B."/>
            <person name="Rubini A."/>
            <person name="Amicucci A."/>
            <person name="Amselem J."/>
            <person name="Anthouard V."/>
            <person name="Arcioni S."/>
            <person name="Artiguenave F."/>
            <person name="Aury J.M."/>
            <person name="Ballario P."/>
            <person name="Bolchi A."/>
            <person name="Brenna A."/>
            <person name="Brun A."/>
            <person name="Buee M."/>
            <person name="Cantarel B."/>
            <person name="Chevalier G."/>
            <person name="Couloux A."/>
            <person name="Da Silva C."/>
            <person name="Denoeud F."/>
            <person name="Duplessis S."/>
            <person name="Ghignone S."/>
            <person name="Hilselberger B."/>
            <person name="Iotti M."/>
            <person name="Marcais B."/>
            <person name="Mello A."/>
            <person name="Miranda M."/>
            <person name="Pacioni G."/>
            <person name="Quesneville H."/>
            <person name="Riccioni C."/>
            <person name="Ruotolo R."/>
            <person name="Splivallo R."/>
            <person name="Stocchi V."/>
            <person name="Tisserant E."/>
            <person name="Viscomi A.R."/>
            <person name="Zambonelli A."/>
            <person name="Zampieri E."/>
            <person name="Henrissat B."/>
            <person name="Lebrun M.H."/>
            <person name="Paolocci F."/>
            <person name="Bonfante P."/>
            <person name="Ottonello S."/>
            <person name="Wincker P."/>
        </authorList>
    </citation>
    <scope>NUCLEOTIDE SEQUENCE [LARGE SCALE GENOMIC DNA]</scope>
    <source>
        <strain evidence="2 3">Mel28</strain>
    </source>
</reference>
<dbReference type="HOGENOM" id="CLU_3034079_0_0_1"/>
<evidence type="ECO:0000313" key="3">
    <source>
        <dbReference type="Proteomes" id="UP000006911"/>
    </source>
</evidence>
<proteinExistence type="predicted"/>
<feature type="signal peptide" evidence="1">
    <location>
        <begin position="1"/>
        <end position="23"/>
    </location>
</feature>
<feature type="chain" id="PRO_5003072867" evidence="1">
    <location>
        <begin position="24"/>
        <end position="55"/>
    </location>
</feature>
<evidence type="ECO:0000313" key="2">
    <source>
        <dbReference type="EMBL" id="CAZ86450.1"/>
    </source>
</evidence>
<keyword evidence="3" id="KW-1185">Reference proteome</keyword>
<dbReference type="AlphaFoldDB" id="D5GPK7"/>
<dbReference type="KEGG" id="tml:GSTUM_00011893001"/>
<accession>D5GPK7</accession>
<dbReference type="InParanoid" id="D5GPK7"/>